<evidence type="ECO:0000256" key="3">
    <source>
        <dbReference type="ARBA" id="ARBA00007931"/>
    </source>
</evidence>
<dbReference type="InterPro" id="IPR004387">
    <property type="entry name" value="Pept_M50_Zn"/>
</dbReference>
<dbReference type="SUPFAM" id="SSF50156">
    <property type="entry name" value="PDZ domain-like"/>
    <property type="match status" value="2"/>
</dbReference>
<feature type="transmembrane region" description="Helical" evidence="11">
    <location>
        <begin position="104"/>
        <end position="129"/>
    </location>
</feature>
<evidence type="ECO:0000256" key="9">
    <source>
        <dbReference type="ARBA" id="ARBA00023049"/>
    </source>
</evidence>
<feature type="transmembrane region" description="Helical" evidence="11">
    <location>
        <begin position="435"/>
        <end position="453"/>
    </location>
</feature>
<keyword evidence="10 11" id="KW-0472">Membrane</keyword>
<keyword evidence="8 11" id="KW-1133">Transmembrane helix</keyword>
<organism evidence="13 14">
    <name type="scientific">Prosthecochloris ethylica</name>
    <dbReference type="NCBI Taxonomy" id="2743976"/>
    <lineage>
        <taxon>Bacteria</taxon>
        <taxon>Pseudomonadati</taxon>
        <taxon>Chlorobiota</taxon>
        <taxon>Chlorobiia</taxon>
        <taxon>Chlorobiales</taxon>
        <taxon>Chlorobiaceae</taxon>
        <taxon>Prosthecochloris</taxon>
    </lineage>
</organism>
<evidence type="ECO:0000259" key="12">
    <source>
        <dbReference type="SMART" id="SM00228"/>
    </source>
</evidence>
<keyword evidence="9 11" id="KW-0482">Metalloprotease</keyword>
<dbReference type="InterPro" id="IPR041489">
    <property type="entry name" value="PDZ_6"/>
</dbReference>
<dbReference type="PANTHER" id="PTHR42837">
    <property type="entry name" value="REGULATOR OF SIGMA-E PROTEASE RSEP"/>
    <property type="match status" value="1"/>
</dbReference>
<evidence type="ECO:0000256" key="11">
    <source>
        <dbReference type="RuleBase" id="RU362031"/>
    </source>
</evidence>
<keyword evidence="5 11" id="KW-0812">Transmembrane</keyword>
<reference evidence="13 14" key="1">
    <citation type="journal article" date="2020" name="Microorganisms">
        <title>Simultaneous Genome Sequencing of Prosthecochloris ethylica and Desulfuromonas acetoxidans within a Syntrophic Mixture Reveals Unique Pili and Protein Interactions.</title>
        <authorList>
            <person name="Kyndt J.A."/>
            <person name="Van Beeumen J.J."/>
            <person name="Meyer T.E."/>
        </authorList>
    </citation>
    <scope>NUCLEOTIDE SEQUENCE [LARGE SCALE GENOMIC DNA]</scope>
    <source>
        <strain evidence="13 14">N3</strain>
    </source>
</reference>
<dbReference type="RefSeq" id="WP_175187055.1">
    <property type="nucleotide sequence ID" value="NZ_JABVZQ010000003.1"/>
</dbReference>
<dbReference type="Proteomes" id="UP000619838">
    <property type="component" value="Unassembled WGS sequence"/>
</dbReference>
<proteinExistence type="inferred from homology"/>
<sequence length="455" mass="50351">MDFLSTTFYFIIAIFILVTVHEFGHFMFAKLFGMRVDKFYIGFDFYNLRLWKKQIGETEYGIGVFPLGGYVKIAGMVDESLDTDFKGKPAEPWEFRAKPVWQRLIVLAGGVFMNMVLAALIFIGMAGVLGESRTSTMNPAYVEEGSVYDAMGMQTGDRFVAVNGQPVSWWEEVLSPETFASSKLAYSVQRDGERLTISAPEDILTRINESKALGIRPLMPPVIGQVLEGLPADEAGIRQGALITSINQTAVEDWSDVVELISANPGTPVTVSWNYLGPLPEGQAPVNVDRIREFGEEFRAEITPSEMGRIGIALKQTLVIDHRKLNPAEAVTHGLEQTWNMTATTVMGFGKILSGQEDFRKSMGGPIKIARIANQSAEQGLSSFLYFLALLSISLAFINILPIPALDGGQFVMNAVEGIMGREIPFEIKMRIQQVGMALLLTLFLFFIINDILHP</sequence>
<evidence type="ECO:0000313" key="13">
    <source>
        <dbReference type="EMBL" id="MBF0637066.1"/>
    </source>
</evidence>
<keyword evidence="4" id="KW-0645">Protease</keyword>
<keyword evidence="14" id="KW-1185">Reference proteome</keyword>
<dbReference type="NCBIfam" id="TIGR00054">
    <property type="entry name" value="RIP metalloprotease RseP"/>
    <property type="match status" value="1"/>
</dbReference>
<evidence type="ECO:0000256" key="6">
    <source>
        <dbReference type="ARBA" id="ARBA00022801"/>
    </source>
</evidence>
<feature type="transmembrane region" description="Helical" evidence="11">
    <location>
        <begin position="6"/>
        <end position="28"/>
    </location>
</feature>
<comment type="subcellular location">
    <subcellularLocation>
        <location evidence="2">Membrane</location>
        <topology evidence="2">Multi-pass membrane protein</topology>
    </subcellularLocation>
</comment>
<name>A0ABR9XSQ1_9CHLB</name>
<dbReference type="PANTHER" id="PTHR42837:SF2">
    <property type="entry name" value="MEMBRANE METALLOPROTEASE ARASP2, CHLOROPLASTIC-RELATED"/>
    <property type="match status" value="1"/>
</dbReference>
<evidence type="ECO:0000256" key="7">
    <source>
        <dbReference type="ARBA" id="ARBA00022833"/>
    </source>
</evidence>
<evidence type="ECO:0000313" key="14">
    <source>
        <dbReference type="Proteomes" id="UP000619838"/>
    </source>
</evidence>
<evidence type="ECO:0000256" key="8">
    <source>
        <dbReference type="ARBA" id="ARBA00022989"/>
    </source>
</evidence>
<evidence type="ECO:0000256" key="4">
    <source>
        <dbReference type="ARBA" id="ARBA00022670"/>
    </source>
</evidence>
<protein>
    <recommendedName>
        <fullName evidence="11">Zinc metalloprotease</fullName>
        <ecNumber evidence="11">3.4.24.-</ecNumber>
    </recommendedName>
</protein>
<accession>A0ABR9XSQ1</accession>
<feature type="domain" description="PDZ" evidence="12">
    <location>
        <begin position="211"/>
        <end position="277"/>
    </location>
</feature>
<dbReference type="CDD" id="cd06163">
    <property type="entry name" value="S2P-M50_PDZ_RseP-like"/>
    <property type="match status" value="1"/>
</dbReference>
<dbReference type="CDD" id="cd23081">
    <property type="entry name" value="cpPDZ_EcRseP-like"/>
    <property type="match status" value="1"/>
</dbReference>
<dbReference type="EC" id="3.4.24.-" evidence="11"/>
<dbReference type="InterPro" id="IPR001478">
    <property type="entry name" value="PDZ"/>
</dbReference>
<keyword evidence="6 11" id="KW-0378">Hydrolase</keyword>
<comment type="cofactor">
    <cofactor evidence="1 11">
        <name>Zn(2+)</name>
        <dbReference type="ChEBI" id="CHEBI:29105"/>
    </cofactor>
</comment>
<dbReference type="InterPro" id="IPR008915">
    <property type="entry name" value="Peptidase_M50"/>
</dbReference>
<dbReference type="GO" id="GO:0008237">
    <property type="term" value="F:metallopeptidase activity"/>
    <property type="evidence" value="ECO:0007669"/>
    <property type="project" value="UniProtKB-KW"/>
</dbReference>
<evidence type="ECO:0000256" key="10">
    <source>
        <dbReference type="ARBA" id="ARBA00023136"/>
    </source>
</evidence>
<dbReference type="Gene3D" id="2.30.42.10">
    <property type="match status" value="2"/>
</dbReference>
<dbReference type="Pfam" id="PF17820">
    <property type="entry name" value="PDZ_6"/>
    <property type="match status" value="1"/>
</dbReference>
<evidence type="ECO:0000256" key="1">
    <source>
        <dbReference type="ARBA" id="ARBA00001947"/>
    </source>
</evidence>
<dbReference type="InterPro" id="IPR036034">
    <property type="entry name" value="PDZ_sf"/>
</dbReference>
<comment type="caution">
    <text evidence="13">The sequence shown here is derived from an EMBL/GenBank/DDBJ whole genome shotgun (WGS) entry which is preliminary data.</text>
</comment>
<evidence type="ECO:0000256" key="2">
    <source>
        <dbReference type="ARBA" id="ARBA00004141"/>
    </source>
</evidence>
<evidence type="ECO:0000256" key="5">
    <source>
        <dbReference type="ARBA" id="ARBA00022692"/>
    </source>
</evidence>
<dbReference type="SMART" id="SM00228">
    <property type="entry name" value="PDZ"/>
    <property type="match status" value="1"/>
</dbReference>
<gene>
    <name evidence="13" type="primary">rseP</name>
    <name evidence="13" type="ORF">INT08_07780</name>
</gene>
<feature type="transmembrane region" description="Helical" evidence="11">
    <location>
        <begin position="384"/>
        <end position="403"/>
    </location>
</feature>
<dbReference type="EMBL" id="JADGII010000011">
    <property type="protein sequence ID" value="MBF0637066.1"/>
    <property type="molecule type" value="Genomic_DNA"/>
</dbReference>
<dbReference type="Pfam" id="PF02163">
    <property type="entry name" value="Peptidase_M50"/>
    <property type="match status" value="1"/>
</dbReference>
<comment type="similarity">
    <text evidence="3 11">Belongs to the peptidase M50B family.</text>
</comment>
<keyword evidence="7 11" id="KW-0862">Zinc</keyword>
<keyword evidence="11" id="KW-0479">Metal-binding</keyword>